<evidence type="ECO:0000313" key="2">
    <source>
        <dbReference type="Proteomes" id="UP001465717"/>
    </source>
</evidence>
<name>A0ABV1FVH9_9BACT</name>
<sequence>MVNVIEIQFKTLFICFIVLGGFSSCNFSSSSTEDIELTQEEAIGKLADLSPTEGAHFFVDNRSQYPFLDTLYTDNIVPIIGQCSFDTIKAVKETIENTPANVALLPLYDNARKVYLENIKQEIKENANSQKKAFVDYMIPAMQVEIDSLLDVDMSEVMSKYAGGFMNWRKLKYWFGTGTDDFEKIWNDNIDNDKYTECVAKYINTYLDSLAEQRNNYYIDIVGKGEFESESRISQATMDLLLAKKCVREVKKFTEKEKEEMTTSFLKDWVAPTILGVFTGGAGTAVSWAYDAGNFLYDVKVTLDDIKSQKLDSEEVIKYACMENIGFQIRQAYLKYYTERVFRNIDENSDKLYNIISENL</sequence>
<comment type="caution">
    <text evidence="1">The sequence shown here is derived from an EMBL/GenBank/DDBJ whole genome shotgun (WGS) entry which is preliminary data.</text>
</comment>
<keyword evidence="2" id="KW-1185">Reference proteome</keyword>
<evidence type="ECO:0000313" key="1">
    <source>
        <dbReference type="EMBL" id="MEQ2507092.1"/>
    </source>
</evidence>
<protein>
    <recommendedName>
        <fullName evidence="3">Lipoprotein</fullName>
    </recommendedName>
</protein>
<dbReference type="Proteomes" id="UP001465717">
    <property type="component" value="Unassembled WGS sequence"/>
</dbReference>
<organism evidence="1 2">
    <name type="scientific">Segatella sinensis</name>
    <dbReference type="NCBI Taxonomy" id="3085167"/>
    <lineage>
        <taxon>Bacteria</taxon>
        <taxon>Pseudomonadati</taxon>
        <taxon>Bacteroidota</taxon>
        <taxon>Bacteroidia</taxon>
        <taxon>Bacteroidales</taxon>
        <taxon>Prevotellaceae</taxon>
        <taxon>Segatella</taxon>
    </lineage>
</organism>
<gene>
    <name evidence="1" type="ORF">AAAT87_02215</name>
</gene>
<reference evidence="1 2" key="1">
    <citation type="submission" date="2024-04" db="EMBL/GenBank/DDBJ databases">
        <title>Human intestinal bacterial collection.</title>
        <authorList>
            <person name="Pauvert C."/>
            <person name="Hitch T.C.A."/>
            <person name="Clavel T."/>
        </authorList>
    </citation>
    <scope>NUCLEOTIDE SEQUENCE [LARGE SCALE GENOMIC DNA]</scope>
    <source>
        <strain evidence="1 2">CLA-AA-H174</strain>
    </source>
</reference>
<dbReference type="EMBL" id="JBBNGE010000004">
    <property type="protein sequence ID" value="MEQ2507092.1"/>
    <property type="molecule type" value="Genomic_DNA"/>
</dbReference>
<accession>A0ABV1FVH9</accession>
<evidence type="ECO:0008006" key="3">
    <source>
        <dbReference type="Google" id="ProtNLM"/>
    </source>
</evidence>
<proteinExistence type="predicted"/>
<dbReference type="RefSeq" id="WP_349225494.1">
    <property type="nucleotide sequence ID" value="NZ_JBBNFG020000010.1"/>
</dbReference>